<dbReference type="PANTHER" id="PTHR43047:SF72">
    <property type="entry name" value="OSMOSENSING HISTIDINE PROTEIN KINASE SLN1"/>
    <property type="match status" value="1"/>
</dbReference>
<comment type="caution">
    <text evidence="13">The sequence shown here is derived from an EMBL/GenBank/DDBJ whole genome shotgun (WGS) entry which is preliminary data.</text>
</comment>
<evidence type="ECO:0000256" key="3">
    <source>
        <dbReference type="ARBA" id="ARBA00018672"/>
    </source>
</evidence>
<name>A0A0E2HES2_9FIRM</name>
<dbReference type="Gene3D" id="3.30.450.20">
    <property type="entry name" value="PAS domain"/>
    <property type="match status" value="1"/>
</dbReference>
<evidence type="ECO:0000256" key="1">
    <source>
        <dbReference type="ARBA" id="ARBA00000085"/>
    </source>
</evidence>
<dbReference type="PROSITE" id="PS50110">
    <property type="entry name" value="RESPONSE_REGULATORY"/>
    <property type="match status" value="1"/>
</dbReference>
<dbReference type="PRINTS" id="PR00344">
    <property type="entry name" value="BCTRLSENSOR"/>
</dbReference>
<dbReference type="InterPro" id="IPR001789">
    <property type="entry name" value="Sig_transdc_resp-reg_receiver"/>
</dbReference>
<keyword evidence="10" id="KW-0812">Transmembrane</keyword>
<evidence type="ECO:0000256" key="9">
    <source>
        <dbReference type="PROSITE-ProRule" id="PRU00169"/>
    </source>
</evidence>
<dbReference type="AlphaFoldDB" id="A0A0E2HES2"/>
<dbReference type="Pfam" id="PF00072">
    <property type="entry name" value="Response_reg"/>
    <property type="match status" value="1"/>
</dbReference>
<feature type="transmembrane region" description="Helical" evidence="10">
    <location>
        <begin position="12"/>
        <end position="32"/>
    </location>
</feature>
<evidence type="ECO:0000259" key="11">
    <source>
        <dbReference type="PROSITE" id="PS50109"/>
    </source>
</evidence>
<dbReference type="SMART" id="SM00448">
    <property type="entry name" value="REC"/>
    <property type="match status" value="1"/>
</dbReference>
<dbReference type="GO" id="GO:0000155">
    <property type="term" value="F:phosphorelay sensor kinase activity"/>
    <property type="evidence" value="ECO:0007669"/>
    <property type="project" value="InterPro"/>
</dbReference>
<comment type="function">
    <text evidence="8">May play the central regulatory role in sporulation. It may be an element of the effector pathway responsible for the activation of sporulation genes in response to nutritional stress. Spo0A may act in concert with spo0H (a sigma factor) to control the expression of some genes that are critical to the sporulation process.</text>
</comment>
<dbReference type="Pfam" id="PF00512">
    <property type="entry name" value="HisKA"/>
    <property type="match status" value="1"/>
</dbReference>
<keyword evidence="10" id="KW-0472">Membrane</keyword>
<dbReference type="CDD" id="cd00082">
    <property type="entry name" value="HisKA"/>
    <property type="match status" value="1"/>
</dbReference>
<dbReference type="InterPro" id="IPR005467">
    <property type="entry name" value="His_kinase_dom"/>
</dbReference>
<keyword evidence="10" id="KW-1133">Transmembrane helix</keyword>
<accession>A0A0E2HES2</accession>
<dbReference type="Gene3D" id="3.30.565.10">
    <property type="entry name" value="Histidine kinase-like ATPase, C-terminal domain"/>
    <property type="match status" value="1"/>
</dbReference>
<dbReference type="Proteomes" id="UP000013085">
    <property type="component" value="Unassembled WGS sequence"/>
</dbReference>
<keyword evidence="6" id="KW-0418">Kinase</keyword>
<evidence type="ECO:0000256" key="10">
    <source>
        <dbReference type="SAM" id="Phobius"/>
    </source>
</evidence>
<keyword evidence="4 9" id="KW-0597">Phosphoprotein</keyword>
<dbReference type="SUPFAM" id="SSF52172">
    <property type="entry name" value="CheY-like"/>
    <property type="match status" value="1"/>
</dbReference>
<evidence type="ECO:0000256" key="5">
    <source>
        <dbReference type="ARBA" id="ARBA00022679"/>
    </source>
</evidence>
<evidence type="ECO:0000256" key="2">
    <source>
        <dbReference type="ARBA" id="ARBA00012438"/>
    </source>
</evidence>
<sequence length="711" mass="80909">MKNKHDTARSALMIIICILIIGSTSVLFISQMNGMVQNNIMNTISELAEHDLVSIQNFVETKWNDLYNIHKCLEVYDCDTILEIQERMNLERATSDFHTIYLVAEDGTVYTDRYMVYPKEKMDIYKYLEGSDKRIVKRYDFSTATETQKEMLLYAIRLEDYIIEDTRFTALVGVSNIKQIQEKMALYSFDRNGRKRGYSSVINPNGDYIVDVKRTASLNQRQNMYEMLLGGKIEPDWSNDIIRQKIEREESFYFYYTDEEEVERLFYLRPVEETNWHFLLMVETEVFTEQSRMFIFSSIAMLVTAVFVSVSMLLLVMRSHSRELKANAEVKARSEFLSNMSHEIRTPLNGIIGLLYLMRRHVQERKNAQMLDWIDKADTTSKYLLSLVNDILDMSKIQAGKVELVEKPFMLEDMIDAVCSVQRSNIEANGVEFIVEKDITVPCIIGDETRIKQVLMNIVGNAAKFTPRGGTIKVSASQGKAQNGSVRTVISCEDTGIGMSQQFLKKIWDSFAQEHNKESDATKGTGLGMAISKRLMDAMGGELTVKSQVDLGSTFDIILNLKIAERSLPISEDKNAWTDSRLPRKILIAEDNELNAEILTGILEAAGFETVVAKDGQAAVDQFMQSEPGGFDIILMDMQMPVMDGCKAAETIRGLDRADAKTILIFACTANAFQEDRDKAMNSGMNDFLTKPIDIHILLEKLNNEKSGERQ</sequence>
<feature type="transmembrane region" description="Helical" evidence="10">
    <location>
        <begin position="293"/>
        <end position="316"/>
    </location>
</feature>
<dbReference type="SMART" id="SM00387">
    <property type="entry name" value="HATPase_c"/>
    <property type="match status" value="1"/>
</dbReference>
<dbReference type="CDD" id="cd18774">
    <property type="entry name" value="PDC2_HK_sensor"/>
    <property type="match status" value="1"/>
</dbReference>
<protein>
    <recommendedName>
        <fullName evidence="3">Stage 0 sporulation protein A homolog</fullName>
        <ecNumber evidence="2">2.7.13.3</ecNumber>
    </recommendedName>
</protein>
<dbReference type="InterPro" id="IPR004358">
    <property type="entry name" value="Sig_transdc_His_kin-like_C"/>
</dbReference>
<dbReference type="HOGENOM" id="CLU_000445_114_21_9"/>
<dbReference type="GO" id="GO:0009927">
    <property type="term" value="F:histidine phosphotransfer kinase activity"/>
    <property type="evidence" value="ECO:0007669"/>
    <property type="project" value="TreeGrafter"/>
</dbReference>
<feature type="domain" description="Response regulatory" evidence="12">
    <location>
        <begin position="585"/>
        <end position="706"/>
    </location>
</feature>
<evidence type="ECO:0000313" key="14">
    <source>
        <dbReference type="Proteomes" id="UP000013085"/>
    </source>
</evidence>
<keyword evidence="5" id="KW-0808">Transferase</keyword>
<dbReference type="InterPro" id="IPR003661">
    <property type="entry name" value="HisK_dim/P_dom"/>
</dbReference>
<gene>
    <name evidence="13" type="ORF">HMPREF1090_01068</name>
</gene>
<dbReference type="EC" id="2.7.13.3" evidence="2"/>
<dbReference type="SUPFAM" id="SSF47384">
    <property type="entry name" value="Homodimeric domain of signal transducing histidine kinase"/>
    <property type="match status" value="1"/>
</dbReference>
<dbReference type="InterPro" id="IPR003594">
    <property type="entry name" value="HATPase_dom"/>
</dbReference>
<reference evidence="13 14" key="1">
    <citation type="submission" date="2013-01" db="EMBL/GenBank/DDBJ databases">
        <title>The Genome Sequence of Clostridium clostridioforme 90A8.</title>
        <authorList>
            <consortium name="The Broad Institute Genome Sequencing Platform"/>
            <person name="Earl A."/>
            <person name="Ward D."/>
            <person name="Feldgarden M."/>
            <person name="Gevers D."/>
            <person name="Courvalin P."/>
            <person name="Lambert T."/>
            <person name="Walker B."/>
            <person name="Young S.K."/>
            <person name="Zeng Q."/>
            <person name="Gargeya S."/>
            <person name="Fitzgerald M."/>
            <person name="Haas B."/>
            <person name="Abouelleil A."/>
            <person name="Alvarado L."/>
            <person name="Arachchi H.M."/>
            <person name="Berlin A.M."/>
            <person name="Chapman S.B."/>
            <person name="Dewar J."/>
            <person name="Goldberg J."/>
            <person name="Griggs A."/>
            <person name="Gujja S."/>
            <person name="Hansen M."/>
            <person name="Howarth C."/>
            <person name="Imamovic A."/>
            <person name="Larimer J."/>
            <person name="McCowan C."/>
            <person name="Murphy C."/>
            <person name="Neiman D."/>
            <person name="Pearson M."/>
            <person name="Priest M."/>
            <person name="Roberts A."/>
            <person name="Saif S."/>
            <person name="Shea T."/>
            <person name="Sisk P."/>
            <person name="Sykes S."/>
            <person name="Wortman J."/>
            <person name="Nusbaum C."/>
            <person name="Birren B."/>
        </authorList>
    </citation>
    <scope>NUCLEOTIDE SEQUENCE [LARGE SCALE GENOMIC DNA]</scope>
    <source>
        <strain evidence="13 14">90A8</strain>
    </source>
</reference>
<dbReference type="SUPFAM" id="SSF55874">
    <property type="entry name" value="ATPase domain of HSP90 chaperone/DNA topoisomerase II/histidine kinase"/>
    <property type="match status" value="1"/>
</dbReference>
<feature type="domain" description="Histidine kinase" evidence="11">
    <location>
        <begin position="339"/>
        <end position="563"/>
    </location>
</feature>
<dbReference type="PANTHER" id="PTHR43047">
    <property type="entry name" value="TWO-COMPONENT HISTIDINE PROTEIN KINASE"/>
    <property type="match status" value="1"/>
</dbReference>
<keyword evidence="7" id="KW-0902">Two-component regulatory system</keyword>
<dbReference type="Pfam" id="PF02518">
    <property type="entry name" value="HATPase_c"/>
    <property type="match status" value="1"/>
</dbReference>
<evidence type="ECO:0000259" key="12">
    <source>
        <dbReference type="PROSITE" id="PS50110"/>
    </source>
</evidence>
<dbReference type="GO" id="GO:0005886">
    <property type="term" value="C:plasma membrane"/>
    <property type="evidence" value="ECO:0007669"/>
    <property type="project" value="TreeGrafter"/>
</dbReference>
<dbReference type="EMBL" id="AGYR01000007">
    <property type="protein sequence ID" value="ENZ18751.1"/>
    <property type="molecule type" value="Genomic_DNA"/>
</dbReference>
<dbReference type="Gene3D" id="1.10.287.130">
    <property type="match status" value="1"/>
</dbReference>
<dbReference type="Gene3D" id="3.40.50.2300">
    <property type="match status" value="1"/>
</dbReference>
<dbReference type="InterPro" id="IPR036097">
    <property type="entry name" value="HisK_dim/P_sf"/>
</dbReference>
<dbReference type="RefSeq" id="WP_002594923.1">
    <property type="nucleotide sequence ID" value="NZ_KB850998.1"/>
</dbReference>
<proteinExistence type="predicted"/>
<evidence type="ECO:0000313" key="13">
    <source>
        <dbReference type="EMBL" id="ENZ18751.1"/>
    </source>
</evidence>
<dbReference type="SMART" id="SM00388">
    <property type="entry name" value="HisKA"/>
    <property type="match status" value="1"/>
</dbReference>
<evidence type="ECO:0000256" key="8">
    <source>
        <dbReference type="ARBA" id="ARBA00024867"/>
    </source>
</evidence>
<dbReference type="CDD" id="cd17546">
    <property type="entry name" value="REC_hyHK_CKI1_RcsC-like"/>
    <property type="match status" value="1"/>
</dbReference>
<comment type="catalytic activity">
    <reaction evidence="1">
        <text>ATP + protein L-histidine = ADP + protein N-phospho-L-histidine.</text>
        <dbReference type="EC" id="2.7.13.3"/>
    </reaction>
</comment>
<dbReference type="PROSITE" id="PS50109">
    <property type="entry name" value="HIS_KIN"/>
    <property type="match status" value="1"/>
</dbReference>
<dbReference type="InterPro" id="IPR011006">
    <property type="entry name" value="CheY-like_superfamily"/>
</dbReference>
<evidence type="ECO:0000256" key="4">
    <source>
        <dbReference type="ARBA" id="ARBA00022553"/>
    </source>
</evidence>
<organism evidence="13 14">
    <name type="scientific">[Clostridium] clostridioforme 90A8</name>
    <dbReference type="NCBI Taxonomy" id="999408"/>
    <lineage>
        <taxon>Bacteria</taxon>
        <taxon>Bacillati</taxon>
        <taxon>Bacillota</taxon>
        <taxon>Clostridia</taxon>
        <taxon>Lachnospirales</taxon>
        <taxon>Lachnospiraceae</taxon>
        <taxon>Enterocloster</taxon>
    </lineage>
</organism>
<evidence type="ECO:0000256" key="7">
    <source>
        <dbReference type="ARBA" id="ARBA00023012"/>
    </source>
</evidence>
<dbReference type="PATRIC" id="fig|999408.3.peg.1143"/>
<evidence type="ECO:0000256" key="6">
    <source>
        <dbReference type="ARBA" id="ARBA00022777"/>
    </source>
</evidence>
<dbReference type="InterPro" id="IPR036890">
    <property type="entry name" value="HATPase_C_sf"/>
</dbReference>
<feature type="modified residue" description="4-aspartylphosphate" evidence="9">
    <location>
        <position position="637"/>
    </location>
</feature>